<dbReference type="SUPFAM" id="SSF53850">
    <property type="entry name" value="Periplasmic binding protein-like II"/>
    <property type="match status" value="1"/>
</dbReference>
<organism evidence="3 4">
    <name type="scientific">Mariniflexile ostreae</name>
    <dbReference type="NCBI Taxonomy" id="1520892"/>
    <lineage>
        <taxon>Bacteria</taxon>
        <taxon>Pseudomonadati</taxon>
        <taxon>Bacteroidota</taxon>
        <taxon>Flavobacteriia</taxon>
        <taxon>Flavobacteriales</taxon>
        <taxon>Flavobacteriaceae</taxon>
        <taxon>Mariniflexile</taxon>
    </lineage>
</organism>
<comment type="similarity">
    <text evidence="1">Belongs to the bacterial solute-binding protein 1 family.</text>
</comment>
<dbReference type="InterPro" id="IPR006059">
    <property type="entry name" value="SBP"/>
</dbReference>
<evidence type="ECO:0000313" key="4">
    <source>
        <dbReference type="Proteomes" id="UP001589585"/>
    </source>
</evidence>
<dbReference type="Gene3D" id="3.40.190.10">
    <property type="entry name" value="Periplasmic binding protein-like II"/>
    <property type="match status" value="2"/>
</dbReference>
<keyword evidence="2" id="KW-0732">Signal</keyword>
<keyword evidence="4" id="KW-1185">Reference proteome</keyword>
<dbReference type="EMBL" id="JBHMFC010000086">
    <property type="protein sequence ID" value="MFB9057664.1"/>
    <property type="molecule type" value="Genomic_DNA"/>
</dbReference>
<dbReference type="PROSITE" id="PS51257">
    <property type="entry name" value="PROKAR_LIPOPROTEIN"/>
    <property type="match status" value="1"/>
</dbReference>
<dbReference type="PIRSF" id="PIRSF002825">
    <property type="entry name" value="CfbpA"/>
    <property type="match status" value="1"/>
</dbReference>
<reference evidence="3 4" key="1">
    <citation type="submission" date="2024-09" db="EMBL/GenBank/DDBJ databases">
        <authorList>
            <person name="Sun Q."/>
            <person name="Mori K."/>
        </authorList>
    </citation>
    <scope>NUCLEOTIDE SEQUENCE [LARGE SCALE GENOMIC DNA]</scope>
    <source>
        <strain evidence="3 4">CECT 8622</strain>
    </source>
</reference>
<evidence type="ECO:0000256" key="2">
    <source>
        <dbReference type="ARBA" id="ARBA00022729"/>
    </source>
</evidence>
<dbReference type="PANTHER" id="PTHR30006:SF15">
    <property type="entry name" value="IRON-UTILIZATION PERIPLASMIC PROTEIN"/>
    <property type="match status" value="1"/>
</dbReference>
<sequence length="351" mass="39137">MKKIIIGVATIFLFAACKNNSDKKDNLTTEDTTKDQVVNVYTHRHYEPDQDIFKMFEEKTGIKVKVINASADELIQKMQMEGKQSPADVLITVDAGRLSRAKDQGLLQSIESDILENAIPAHLQDVDNQWFGLTKRARIIAYAKDRVTPEDLSTYEDLVADKWKGKILVRSSSNIYNQSLMASIIANNGEDTAKRWAEGIVANMARAPKGSDRDQVKAVVAGEGDLAIVNSYYIGKMLNSPDAEEVKTAKKIGLFFPNQEDRGTHINVSGAGVAKYAPNKANAILFIEYLISEDAQQVFTNANYEYPILDRVEPVQDIKDWGDFKEDTLGLNKLGENNKKAVLIFDEAGWK</sequence>
<evidence type="ECO:0000313" key="3">
    <source>
        <dbReference type="EMBL" id="MFB9057664.1"/>
    </source>
</evidence>
<dbReference type="Proteomes" id="UP001589585">
    <property type="component" value="Unassembled WGS sequence"/>
</dbReference>
<protein>
    <submittedName>
        <fullName evidence="3">Fe(3+) ABC transporter substrate-binding protein</fullName>
    </submittedName>
</protein>
<name>A0ABV5FE78_9FLAO</name>
<evidence type="ECO:0000256" key="1">
    <source>
        <dbReference type="ARBA" id="ARBA00008520"/>
    </source>
</evidence>
<proteinExistence type="inferred from homology"/>
<dbReference type="InterPro" id="IPR026045">
    <property type="entry name" value="Ferric-bd"/>
</dbReference>
<gene>
    <name evidence="3" type="ORF">ACFFU9_13025</name>
</gene>
<dbReference type="Pfam" id="PF01547">
    <property type="entry name" value="SBP_bac_1"/>
    <property type="match status" value="1"/>
</dbReference>
<comment type="caution">
    <text evidence="3">The sequence shown here is derived from an EMBL/GenBank/DDBJ whole genome shotgun (WGS) entry which is preliminary data.</text>
</comment>
<dbReference type="CDD" id="cd13542">
    <property type="entry name" value="PBP2_FutA1_ilke"/>
    <property type="match status" value="1"/>
</dbReference>
<dbReference type="PANTHER" id="PTHR30006">
    <property type="entry name" value="THIAMINE-BINDING PERIPLASMIC PROTEIN-RELATED"/>
    <property type="match status" value="1"/>
</dbReference>
<dbReference type="RefSeq" id="WP_379861911.1">
    <property type="nucleotide sequence ID" value="NZ_JBHMFC010000086.1"/>
</dbReference>
<accession>A0ABV5FE78</accession>